<evidence type="ECO:0000313" key="9">
    <source>
        <dbReference type="EMBL" id="GLI54285.1"/>
    </source>
</evidence>
<dbReference type="InterPro" id="IPR045584">
    <property type="entry name" value="Pilin-like"/>
</dbReference>
<dbReference type="InterPro" id="IPR012902">
    <property type="entry name" value="N_methyl_site"/>
</dbReference>
<keyword evidence="3" id="KW-0488">Methylation</keyword>
<feature type="transmembrane region" description="Helical" evidence="8">
    <location>
        <begin position="7"/>
        <end position="28"/>
    </location>
</feature>
<comment type="caution">
    <text evidence="9">The sequence shown here is derived from an EMBL/GenBank/DDBJ whole genome shotgun (WGS) entry which is preliminary data.</text>
</comment>
<dbReference type="PANTHER" id="PTHR39583">
    <property type="entry name" value="TYPE II SECRETION SYSTEM PROTEIN J-RELATED"/>
    <property type="match status" value="1"/>
</dbReference>
<dbReference type="EMBL" id="BSDX01000001">
    <property type="protein sequence ID" value="GLI54285.1"/>
    <property type="molecule type" value="Genomic_DNA"/>
</dbReference>
<keyword evidence="7 8" id="KW-0472">Membrane</keyword>
<keyword evidence="2" id="KW-1003">Cell membrane</keyword>
<dbReference type="Proteomes" id="UP001144297">
    <property type="component" value="Unassembled WGS sequence"/>
</dbReference>
<comment type="subcellular location">
    <subcellularLocation>
        <location evidence="1">Cell inner membrane</location>
        <topology evidence="1">Single-pass membrane protein</topology>
    </subcellularLocation>
</comment>
<keyword evidence="10" id="KW-1185">Reference proteome</keyword>
<sequence length="198" mass="21505">MLKNQKGFTLIELAIVLVIIGIILGAVLKGKDLIENARAKKFINDVRQFEVLSWTFFDRKGYFPGADKNDPIIDGNPYDDIVNKGKFTDAPTTNALTIGSYTFYVWLGNDGQSVPKNIIAVTNNNTTPGAFSDAELVYMEAFDTAVDGAVDADTGRVRAATAATVTSASWLVSSVTLSTGDNWTSAAKALVYYFDRVQ</sequence>
<dbReference type="GO" id="GO:0005886">
    <property type="term" value="C:plasma membrane"/>
    <property type="evidence" value="ECO:0007669"/>
    <property type="project" value="UniProtKB-SubCell"/>
</dbReference>
<evidence type="ECO:0000256" key="2">
    <source>
        <dbReference type="ARBA" id="ARBA00022475"/>
    </source>
</evidence>
<evidence type="ECO:0000313" key="10">
    <source>
        <dbReference type="Proteomes" id="UP001144297"/>
    </source>
</evidence>
<keyword evidence="4" id="KW-0997">Cell inner membrane</keyword>
<dbReference type="SUPFAM" id="SSF54523">
    <property type="entry name" value="Pili subunits"/>
    <property type="match status" value="1"/>
</dbReference>
<dbReference type="Gene3D" id="3.30.700.10">
    <property type="entry name" value="Glycoprotein, Type 4 Pilin"/>
    <property type="match status" value="1"/>
</dbReference>
<dbReference type="Pfam" id="PF07963">
    <property type="entry name" value="N_methyl"/>
    <property type="match status" value="1"/>
</dbReference>
<evidence type="ECO:0000256" key="5">
    <source>
        <dbReference type="ARBA" id="ARBA00022692"/>
    </source>
</evidence>
<evidence type="ECO:0000256" key="3">
    <source>
        <dbReference type="ARBA" id="ARBA00022481"/>
    </source>
</evidence>
<gene>
    <name evidence="9" type="ORF">TISLANDTSLP1_19780</name>
</gene>
<evidence type="ECO:0000256" key="7">
    <source>
        <dbReference type="ARBA" id="ARBA00023136"/>
    </source>
</evidence>
<evidence type="ECO:0000256" key="6">
    <source>
        <dbReference type="ARBA" id="ARBA00022989"/>
    </source>
</evidence>
<evidence type="ECO:0000256" key="1">
    <source>
        <dbReference type="ARBA" id="ARBA00004377"/>
    </source>
</evidence>
<reference evidence="9" key="1">
    <citation type="submission" date="2022-12" db="EMBL/GenBank/DDBJ databases">
        <title>Reference genome sequencing for broad-spectrum identification of bacterial and archaeal isolates by mass spectrometry.</title>
        <authorList>
            <person name="Sekiguchi Y."/>
            <person name="Tourlousse D.M."/>
        </authorList>
    </citation>
    <scope>NUCLEOTIDE SEQUENCE</scope>
    <source>
        <strain evidence="9">TSL-P1</strain>
    </source>
</reference>
<dbReference type="NCBIfam" id="TIGR02532">
    <property type="entry name" value="IV_pilin_GFxxxE"/>
    <property type="match status" value="1"/>
</dbReference>
<evidence type="ECO:0000256" key="8">
    <source>
        <dbReference type="SAM" id="Phobius"/>
    </source>
</evidence>
<organism evidence="9 10">
    <name type="scientific">Thermodesulfovibrio yellowstonii</name>
    <dbReference type="NCBI Taxonomy" id="28262"/>
    <lineage>
        <taxon>Bacteria</taxon>
        <taxon>Pseudomonadati</taxon>
        <taxon>Nitrospirota</taxon>
        <taxon>Thermodesulfovibrionia</taxon>
        <taxon>Thermodesulfovibrionales</taxon>
        <taxon>Thermodesulfovibrionaceae</taxon>
        <taxon>Thermodesulfovibrio</taxon>
    </lineage>
</organism>
<keyword evidence="5 8" id="KW-0812">Transmembrane</keyword>
<evidence type="ECO:0000256" key="4">
    <source>
        <dbReference type="ARBA" id="ARBA00022519"/>
    </source>
</evidence>
<dbReference type="PROSITE" id="PS00409">
    <property type="entry name" value="PROKAR_NTER_METHYL"/>
    <property type="match status" value="1"/>
</dbReference>
<keyword evidence="6 8" id="KW-1133">Transmembrane helix</keyword>
<dbReference type="PANTHER" id="PTHR39583:SF2">
    <property type="entry name" value="TYPE II SECRETION SYSTEM PROTEIN J"/>
    <property type="match status" value="1"/>
</dbReference>
<name>A0A9W6GHX7_9BACT</name>
<dbReference type="InterPro" id="IPR051621">
    <property type="entry name" value="T2SS_protein_J"/>
</dbReference>
<protein>
    <submittedName>
        <fullName evidence="9">Prepilin-type N-terminal cleavage/methylation domain-containing protein</fullName>
    </submittedName>
</protein>
<proteinExistence type="predicted"/>
<accession>A0A9W6GHX7</accession>
<dbReference type="AlphaFoldDB" id="A0A9W6GHX7"/>